<sequence>MRRVVVTGIGMITPIGNDPTAVWRALMDGHSGTSRLTRVPADDLPSRIAGEVRGFEPEQYLPTKEVRRTDRFVQFAVAAAREALVAARLDLTPGLAERTAVLIGSALGGVETFEAGVETLRTRGAGKVSPFLIPMFLADMAGGVTAIQIGATGPNFATLSACASGANAIGEAARMIRDGRADIALAGGSEAPLTRTVVAGFAALQALSRRNDEPETASRPFDRTRDGFVIAEGAAILVLEAEDFARERGAPILAEVVGYGTTADAHHIVQPCADGRGAVAAMRQALDDARLSTKDIDYINAHGTSTPLNDAAETAALKQFFGGRQAVPPVSSTKALTGHLLGAAGALEAAISVLALMHQIIPPTWHLSEPDPDCDLDYVPNAPRKERLRYVMSNAFGFGGHNAVLIFGQYPSSESPSSRQSWSSHSSTNVGSS</sequence>
<keyword evidence="8" id="KW-0443">Lipid metabolism</keyword>
<name>B9KZ83_THERP</name>
<evidence type="ECO:0000256" key="2">
    <source>
        <dbReference type="ARBA" id="ARBA00008467"/>
    </source>
</evidence>
<dbReference type="GO" id="GO:0004315">
    <property type="term" value="F:3-oxoacyl-[acyl-carrier-protein] synthase activity"/>
    <property type="evidence" value="ECO:0007669"/>
    <property type="project" value="UniProtKB-UniRule"/>
</dbReference>
<dbReference type="HOGENOM" id="CLU_000022_69_2_0"/>
<dbReference type="OrthoDB" id="9808669at2"/>
<comment type="catalytic activity">
    <reaction evidence="11">
        <text>(9Z)-hexadecenoyl-[ACP] + malonyl-[ACP] + H(+) = 3-oxo-(11Z)-octadecenoyl-[ACP] + holo-[ACP] + CO2</text>
        <dbReference type="Rhea" id="RHEA:55040"/>
        <dbReference type="Rhea" id="RHEA-COMP:9623"/>
        <dbReference type="Rhea" id="RHEA-COMP:9685"/>
        <dbReference type="Rhea" id="RHEA-COMP:10800"/>
        <dbReference type="Rhea" id="RHEA-COMP:14074"/>
        <dbReference type="ChEBI" id="CHEBI:15378"/>
        <dbReference type="ChEBI" id="CHEBI:16526"/>
        <dbReference type="ChEBI" id="CHEBI:64479"/>
        <dbReference type="ChEBI" id="CHEBI:78449"/>
        <dbReference type="ChEBI" id="CHEBI:83989"/>
        <dbReference type="ChEBI" id="CHEBI:138538"/>
        <dbReference type="EC" id="2.3.1.179"/>
    </reaction>
</comment>
<evidence type="ECO:0000256" key="8">
    <source>
        <dbReference type="ARBA" id="ARBA00023098"/>
    </source>
</evidence>
<evidence type="ECO:0000256" key="12">
    <source>
        <dbReference type="PIRSR" id="PIRSR000447-1"/>
    </source>
</evidence>
<dbReference type="InterPro" id="IPR000794">
    <property type="entry name" value="Beta-ketoacyl_synthase"/>
</dbReference>
<dbReference type="PROSITE" id="PS52004">
    <property type="entry name" value="KS3_2"/>
    <property type="match status" value="1"/>
</dbReference>
<gene>
    <name evidence="16" type="ordered locus">trd_0797</name>
</gene>
<dbReference type="InterPro" id="IPR017568">
    <property type="entry name" value="3-oxoacyl-ACP_synth-2"/>
</dbReference>
<evidence type="ECO:0000256" key="11">
    <source>
        <dbReference type="PIRNR" id="PIRNR000447"/>
    </source>
</evidence>
<evidence type="ECO:0000256" key="5">
    <source>
        <dbReference type="ARBA" id="ARBA00022516"/>
    </source>
</evidence>
<comment type="catalytic activity">
    <reaction evidence="11">
        <text>a fatty acyl-[ACP] + malonyl-[ACP] + H(+) = a 3-oxoacyl-[ACP] + holo-[ACP] + CO2</text>
        <dbReference type="Rhea" id="RHEA:22836"/>
        <dbReference type="Rhea" id="RHEA-COMP:9623"/>
        <dbReference type="Rhea" id="RHEA-COMP:9685"/>
        <dbReference type="Rhea" id="RHEA-COMP:9916"/>
        <dbReference type="Rhea" id="RHEA-COMP:14125"/>
        <dbReference type="ChEBI" id="CHEBI:15378"/>
        <dbReference type="ChEBI" id="CHEBI:16526"/>
        <dbReference type="ChEBI" id="CHEBI:64479"/>
        <dbReference type="ChEBI" id="CHEBI:78449"/>
        <dbReference type="ChEBI" id="CHEBI:78776"/>
        <dbReference type="ChEBI" id="CHEBI:138651"/>
    </reaction>
</comment>
<dbReference type="EC" id="2.3.1.179" evidence="3 11"/>
<evidence type="ECO:0000256" key="9">
    <source>
        <dbReference type="ARBA" id="ARBA00023160"/>
    </source>
</evidence>
<dbReference type="PANTHER" id="PTHR11712">
    <property type="entry name" value="POLYKETIDE SYNTHASE-RELATED"/>
    <property type="match status" value="1"/>
</dbReference>
<proteinExistence type="inferred from homology"/>
<evidence type="ECO:0000259" key="15">
    <source>
        <dbReference type="PROSITE" id="PS52004"/>
    </source>
</evidence>
<dbReference type="UniPathway" id="UPA00094"/>
<dbReference type="STRING" id="309801.trd_0797"/>
<keyword evidence="17" id="KW-1185">Reference proteome</keyword>
<dbReference type="Proteomes" id="UP000000447">
    <property type="component" value="Chromosome"/>
</dbReference>
<keyword evidence="6 11" id="KW-0808">Transferase</keyword>
<feature type="active site" description="For beta-ketoacyl synthase activity" evidence="12">
    <location>
        <position position="162"/>
    </location>
</feature>
<dbReference type="InterPro" id="IPR014031">
    <property type="entry name" value="Ketoacyl_synth_C"/>
</dbReference>
<dbReference type="RefSeq" id="WP_012642182.1">
    <property type="nucleotide sequence ID" value="NC_011959.1"/>
</dbReference>
<dbReference type="CDD" id="cd00834">
    <property type="entry name" value="KAS_I_II"/>
    <property type="match status" value="1"/>
</dbReference>
<organism evidence="16 17">
    <name type="scientific">Thermomicrobium roseum (strain ATCC 27502 / DSM 5159 / P-2)</name>
    <dbReference type="NCBI Taxonomy" id="309801"/>
    <lineage>
        <taxon>Bacteria</taxon>
        <taxon>Pseudomonadati</taxon>
        <taxon>Thermomicrobiota</taxon>
        <taxon>Thermomicrobia</taxon>
        <taxon>Thermomicrobiales</taxon>
        <taxon>Thermomicrobiaceae</taxon>
        <taxon>Thermomicrobium</taxon>
    </lineage>
</organism>
<keyword evidence="9 11" id="KW-0275">Fatty acid biosynthesis</keyword>
<dbReference type="eggNOG" id="COG0304">
    <property type="taxonomic scope" value="Bacteria"/>
</dbReference>
<dbReference type="KEGG" id="tro:trd_0797"/>
<dbReference type="Pfam" id="PF02801">
    <property type="entry name" value="Ketoacyl-synt_C"/>
    <property type="match status" value="1"/>
</dbReference>
<dbReference type="AlphaFoldDB" id="B9KZ83"/>
<comment type="function">
    <text evidence="11">Involved in the type II fatty acid elongation cycle. Catalyzes the elongation of a wide range of acyl-ACP by the addition of two carbons from malonyl-ACP to an acyl acceptor. Can efficiently catalyze the conversion of palmitoleoyl-ACP (cis-hexadec-9-enoyl-ACP) to cis-vaccenoyl-ACP (cis-octadec-11-enoyl-ACP), an essential step in the thermal regulation of fatty acid composition.</text>
</comment>
<dbReference type="InterPro" id="IPR018201">
    <property type="entry name" value="Ketoacyl_synth_AS"/>
</dbReference>
<evidence type="ECO:0000256" key="3">
    <source>
        <dbReference type="ARBA" id="ARBA00012356"/>
    </source>
</evidence>
<dbReference type="PROSITE" id="PS00606">
    <property type="entry name" value="KS3_1"/>
    <property type="match status" value="1"/>
</dbReference>
<evidence type="ECO:0000313" key="16">
    <source>
        <dbReference type="EMBL" id="ACM06265.1"/>
    </source>
</evidence>
<evidence type="ECO:0000256" key="4">
    <source>
        <dbReference type="ARBA" id="ARBA00014657"/>
    </source>
</evidence>
<dbReference type="SUPFAM" id="SSF53901">
    <property type="entry name" value="Thiolase-like"/>
    <property type="match status" value="2"/>
</dbReference>
<feature type="region of interest" description="Disordered" evidence="14">
    <location>
        <begin position="413"/>
        <end position="433"/>
    </location>
</feature>
<accession>B9KZ83</accession>
<evidence type="ECO:0000256" key="6">
    <source>
        <dbReference type="ARBA" id="ARBA00022679"/>
    </source>
</evidence>
<dbReference type="FunFam" id="3.40.47.10:FF:000029">
    <property type="entry name" value="3-oxoacyl-[acyl-carrier-protein] synthase 1"/>
    <property type="match status" value="1"/>
</dbReference>
<dbReference type="EMBL" id="CP001275">
    <property type="protein sequence ID" value="ACM06265.1"/>
    <property type="molecule type" value="Genomic_DNA"/>
</dbReference>
<evidence type="ECO:0000256" key="14">
    <source>
        <dbReference type="SAM" id="MobiDB-lite"/>
    </source>
</evidence>
<comment type="pathway">
    <text evidence="1 11">Lipid metabolism; fatty acid biosynthesis.</text>
</comment>
<dbReference type="PIRSF" id="PIRSF000447">
    <property type="entry name" value="KAS_II"/>
    <property type="match status" value="1"/>
</dbReference>
<comment type="similarity">
    <text evidence="2 11 13">Belongs to the thiolase-like superfamily. Beta-ketoacyl-ACP synthases family.</text>
</comment>
<dbReference type="SMART" id="SM00825">
    <property type="entry name" value="PKS_KS"/>
    <property type="match status" value="1"/>
</dbReference>
<dbReference type="GO" id="GO:0030497">
    <property type="term" value="P:fatty acid elongation"/>
    <property type="evidence" value="ECO:0007669"/>
    <property type="project" value="UniProtKB-ARBA"/>
</dbReference>
<keyword evidence="7" id="KW-0276">Fatty acid metabolism</keyword>
<dbReference type="PANTHER" id="PTHR11712:SF336">
    <property type="entry name" value="3-OXOACYL-[ACYL-CARRIER-PROTEIN] SYNTHASE, MITOCHONDRIAL"/>
    <property type="match status" value="1"/>
</dbReference>
<keyword evidence="5 11" id="KW-0444">Lipid biosynthesis</keyword>
<dbReference type="FunFam" id="3.40.47.10:FF:000018">
    <property type="entry name" value="3-oxoacyl-[acyl-carrier-protein] synthase 2"/>
    <property type="match status" value="1"/>
</dbReference>
<evidence type="ECO:0000256" key="7">
    <source>
        <dbReference type="ARBA" id="ARBA00022832"/>
    </source>
</evidence>
<feature type="domain" description="Ketosynthase family 3 (KS3)" evidence="15">
    <location>
        <begin position="1"/>
        <end position="409"/>
    </location>
</feature>
<keyword evidence="10 11" id="KW-0012">Acyltransferase</keyword>
<reference evidence="16 17" key="1">
    <citation type="journal article" date="2009" name="PLoS ONE">
        <title>Complete genome sequence of the aerobic CO-oxidizing thermophile Thermomicrobium roseum.</title>
        <authorList>
            <person name="Wu D."/>
            <person name="Raymond J."/>
            <person name="Wu M."/>
            <person name="Chatterji S."/>
            <person name="Ren Q."/>
            <person name="Graham J.E."/>
            <person name="Bryant D.A."/>
            <person name="Robb F."/>
            <person name="Colman A."/>
            <person name="Tallon L.J."/>
            <person name="Badger J.H."/>
            <person name="Madupu R."/>
            <person name="Ward N.L."/>
            <person name="Eisen J.A."/>
        </authorList>
    </citation>
    <scope>NUCLEOTIDE SEQUENCE [LARGE SCALE GENOMIC DNA]</scope>
    <source>
        <strain evidence="17">ATCC 27502 / DSM 5159 / P-2</strain>
    </source>
</reference>
<dbReference type="InterPro" id="IPR020841">
    <property type="entry name" value="PKS_Beta-ketoAc_synthase_dom"/>
</dbReference>
<dbReference type="Pfam" id="PF00109">
    <property type="entry name" value="ketoacyl-synt"/>
    <property type="match status" value="1"/>
</dbReference>
<evidence type="ECO:0000256" key="13">
    <source>
        <dbReference type="RuleBase" id="RU003694"/>
    </source>
</evidence>
<evidence type="ECO:0000256" key="10">
    <source>
        <dbReference type="ARBA" id="ARBA00023315"/>
    </source>
</evidence>
<protein>
    <recommendedName>
        <fullName evidence="4 11">3-oxoacyl-[acyl-carrier-protein] synthase 2</fullName>
        <ecNumber evidence="3 11">2.3.1.179</ecNumber>
    </recommendedName>
</protein>
<dbReference type="NCBIfam" id="NF005589">
    <property type="entry name" value="PRK07314.1"/>
    <property type="match status" value="1"/>
</dbReference>
<feature type="compositionally biased region" description="Low complexity" evidence="14">
    <location>
        <begin position="413"/>
        <end position="427"/>
    </location>
</feature>
<dbReference type="InterPro" id="IPR016039">
    <property type="entry name" value="Thiolase-like"/>
</dbReference>
<dbReference type="Gene3D" id="3.40.47.10">
    <property type="match status" value="1"/>
</dbReference>
<dbReference type="NCBIfam" id="TIGR03150">
    <property type="entry name" value="fabF"/>
    <property type="match status" value="1"/>
</dbReference>
<evidence type="ECO:0000313" key="17">
    <source>
        <dbReference type="Proteomes" id="UP000000447"/>
    </source>
</evidence>
<evidence type="ECO:0000256" key="1">
    <source>
        <dbReference type="ARBA" id="ARBA00005194"/>
    </source>
</evidence>
<dbReference type="InterPro" id="IPR014030">
    <property type="entry name" value="Ketoacyl_synth_N"/>
</dbReference>
<dbReference type="GO" id="GO:0005829">
    <property type="term" value="C:cytosol"/>
    <property type="evidence" value="ECO:0007669"/>
    <property type="project" value="TreeGrafter"/>
</dbReference>